<dbReference type="Pfam" id="PF00282">
    <property type="entry name" value="Pyridoxal_deC"/>
    <property type="match status" value="1"/>
</dbReference>
<dbReference type="GO" id="GO:0005737">
    <property type="term" value="C:cytoplasm"/>
    <property type="evidence" value="ECO:0007669"/>
    <property type="project" value="TreeGrafter"/>
</dbReference>
<evidence type="ECO:0000256" key="3">
    <source>
        <dbReference type="ARBA" id="ARBA00022793"/>
    </source>
</evidence>
<keyword evidence="3" id="KW-0210">Decarboxylase</keyword>
<evidence type="ECO:0000256" key="2">
    <source>
        <dbReference type="ARBA" id="ARBA00009533"/>
    </source>
</evidence>
<feature type="modified residue" description="N6-(pyridoxal phosphate)lysine" evidence="6">
    <location>
        <position position="367"/>
    </location>
</feature>
<reference evidence="8 9" key="1">
    <citation type="journal article" date="2008" name="Environ. Microbiol.">
        <title>The genome of Erwinia tasmaniensis strain Et1/99, a non-pathogenic bacterium in the genus Erwinia.</title>
        <authorList>
            <person name="Kube M."/>
            <person name="Migdoll A.M."/>
            <person name="Mueller I."/>
            <person name="Kuhl H."/>
            <person name="Beck A."/>
            <person name="Reinhardt R."/>
            <person name="Geider K."/>
        </authorList>
    </citation>
    <scope>NUCLEOTIDE SEQUENCE [LARGE SCALE GENOMIC DNA]</scope>
    <source>
        <strain evidence="9">DSM 17950 / CFBP 7177 / CIP 109463 / NCPPB 4357 / Et1/99</strain>
    </source>
</reference>
<evidence type="ECO:0000313" key="9">
    <source>
        <dbReference type="Proteomes" id="UP000001726"/>
    </source>
</evidence>
<accession>B2VIY8</accession>
<gene>
    <name evidence="8" type="ordered locus">ETA_11610</name>
</gene>
<evidence type="ECO:0000256" key="4">
    <source>
        <dbReference type="ARBA" id="ARBA00022898"/>
    </source>
</evidence>
<evidence type="ECO:0000256" key="6">
    <source>
        <dbReference type="PIRSR" id="PIRSR602129-50"/>
    </source>
</evidence>
<dbReference type="SUPFAM" id="SSF53383">
    <property type="entry name" value="PLP-dependent transferases"/>
    <property type="match status" value="1"/>
</dbReference>
<keyword evidence="4 6" id="KW-0663">Pyridoxal phosphate</keyword>
<evidence type="ECO:0000313" key="8">
    <source>
        <dbReference type="EMBL" id="CAO96207.1"/>
    </source>
</evidence>
<dbReference type="Proteomes" id="UP000001726">
    <property type="component" value="Chromosome"/>
</dbReference>
<evidence type="ECO:0000256" key="1">
    <source>
        <dbReference type="ARBA" id="ARBA00001933"/>
    </source>
</evidence>
<dbReference type="Gene3D" id="3.40.640.10">
    <property type="entry name" value="Type I PLP-dependent aspartate aminotransferase-like (Major domain)"/>
    <property type="match status" value="1"/>
</dbReference>
<dbReference type="GO" id="GO:0016831">
    <property type="term" value="F:carboxy-lyase activity"/>
    <property type="evidence" value="ECO:0007669"/>
    <property type="project" value="UniProtKB-KW"/>
</dbReference>
<dbReference type="InterPro" id="IPR002129">
    <property type="entry name" value="PyrdxlP-dep_de-COase"/>
</dbReference>
<dbReference type="GO" id="GO:0030170">
    <property type="term" value="F:pyridoxal phosphate binding"/>
    <property type="evidence" value="ECO:0007669"/>
    <property type="project" value="InterPro"/>
</dbReference>
<evidence type="ECO:0000256" key="5">
    <source>
        <dbReference type="ARBA" id="ARBA00023239"/>
    </source>
</evidence>
<evidence type="ECO:0000256" key="7">
    <source>
        <dbReference type="RuleBase" id="RU000382"/>
    </source>
</evidence>
<dbReference type="eggNOG" id="COG0076">
    <property type="taxonomic scope" value="Bacteria"/>
</dbReference>
<dbReference type="EMBL" id="CU468135">
    <property type="protein sequence ID" value="CAO96207.1"/>
    <property type="molecule type" value="Genomic_DNA"/>
</dbReference>
<comment type="cofactor">
    <cofactor evidence="1 6 7">
        <name>pyridoxal 5'-phosphate</name>
        <dbReference type="ChEBI" id="CHEBI:597326"/>
    </cofactor>
</comment>
<dbReference type="HOGENOM" id="CLU_034727_0_0_6"/>
<dbReference type="STRING" id="465817.ETA_11610"/>
<dbReference type="AlphaFoldDB" id="B2VIY8"/>
<dbReference type="InterPro" id="IPR015421">
    <property type="entry name" value="PyrdxlP-dep_Trfase_major"/>
</dbReference>
<dbReference type="PANTHER" id="PTHR45677">
    <property type="entry name" value="GLUTAMATE DECARBOXYLASE-RELATED"/>
    <property type="match status" value="1"/>
</dbReference>
<keyword evidence="5 7" id="KW-0456">Lyase</keyword>
<sequence>MLFAARHQRPFLPYKRNYTPSMLQHFVKQPLSAASESLQAVIDYAQDLDRHIQDRARAAQSGLPELDFAPAGLARLGPKYPARTFSWLEELAGESDDIPAEDAELFDEVARYFEGAIRPQSRHSLFNMVPAPGREATAAAWLATAYNINSLMDVFGGESLLIEQKVARCIGRWAGWPQAMGISCSGGKLTIMYAIKSALSRLEPGSLRTGLPGDTVILCSEGSHYCVEHAASLLGLGSDNCLRVPGNGSGRMCGKALLRILKQQHERGRRVAAIVCCGGTTINFNCEDTRQIGDIVDVFMRENNVKQRPWLHLDSVIGWLYLSLNQVGQEQLLQAVNDPRSRKRIAEVGRRLQGLDGFDSLGVDFHKDGLCPYASSFFVGRDRHFMDLLGDGHYHYDETDFQPGKFRAYRYTFENSRSGQGTLAAWINLRRLGRAGYADYLVSLHQARNSLVDALERHGLFRVLNPASLGWEVVFEAPFDPALIDRAGTHHDLAAGFMQACWDRVNAGYDLPLFSIIPGYQIDNDPKSITTAFLLYPMRQREESEWDDTVALIAAQFDGFQARLHAQPGESVAVEFEKPIR</sequence>
<dbReference type="InterPro" id="IPR015424">
    <property type="entry name" value="PyrdxlP-dep_Trfase"/>
</dbReference>
<name>B2VIY8_ERWT9</name>
<keyword evidence="9" id="KW-1185">Reference proteome</keyword>
<organism evidence="8 9">
    <name type="scientific">Erwinia tasmaniensis (strain DSM 17950 / CFBP 7177 / CIP 109463 / NCPPB 4357 / Et1/99)</name>
    <dbReference type="NCBI Taxonomy" id="465817"/>
    <lineage>
        <taxon>Bacteria</taxon>
        <taxon>Pseudomonadati</taxon>
        <taxon>Pseudomonadota</taxon>
        <taxon>Gammaproteobacteria</taxon>
        <taxon>Enterobacterales</taxon>
        <taxon>Erwiniaceae</taxon>
        <taxon>Erwinia</taxon>
    </lineage>
</organism>
<dbReference type="KEGG" id="eta:ETA_11610"/>
<proteinExistence type="inferred from homology"/>
<dbReference type="PANTHER" id="PTHR45677:SF8">
    <property type="entry name" value="CYSTEINE SULFINIC ACID DECARBOXYLASE"/>
    <property type="match status" value="1"/>
</dbReference>
<dbReference type="GO" id="GO:0019752">
    <property type="term" value="P:carboxylic acid metabolic process"/>
    <property type="evidence" value="ECO:0007669"/>
    <property type="project" value="InterPro"/>
</dbReference>
<comment type="similarity">
    <text evidence="2 7">Belongs to the group II decarboxylase family.</text>
</comment>
<protein>
    <submittedName>
        <fullName evidence="8">L-2,4-diaminobutyrate decarboxylase</fullName>
    </submittedName>
</protein>